<dbReference type="AlphaFoldDB" id="A0A5B8UFC5"/>
<accession>A0A5B8UFC5</accession>
<dbReference type="KEGG" id="fgg:FSB75_02465"/>
<proteinExistence type="predicted"/>
<dbReference type="RefSeq" id="WP_146782240.1">
    <property type="nucleotide sequence ID" value="NZ_BAABIO010000006.1"/>
</dbReference>
<keyword evidence="1" id="KW-0812">Transmembrane</keyword>
<protein>
    <submittedName>
        <fullName evidence="3">DUF2279 domain-containing protein</fullName>
    </submittedName>
</protein>
<keyword evidence="2" id="KW-0732">Signal</keyword>
<keyword evidence="4" id="KW-1185">Reference proteome</keyword>
<dbReference type="EMBL" id="CP042433">
    <property type="protein sequence ID" value="QEC54810.1"/>
    <property type="molecule type" value="Genomic_DNA"/>
</dbReference>
<dbReference type="InterPro" id="IPR018736">
    <property type="entry name" value="DUF2279_periplasmic_lipo"/>
</dbReference>
<feature type="signal peptide" evidence="2">
    <location>
        <begin position="1"/>
        <end position="18"/>
    </location>
</feature>
<reference evidence="3 4" key="1">
    <citation type="journal article" date="2015" name="Int. J. Syst. Evol. Microbiol.">
        <title>Flavisolibacter ginsenosidimutans sp. nov., with ginsenoside-converting activity isolated from soil used for cultivating ginseng.</title>
        <authorList>
            <person name="Zhao Y."/>
            <person name="Liu Q."/>
            <person name="Kang M.S."/>
            <person name="Jin F."/>
            <person name="Yu H."/>
            <person name="Im W.T."/>
        </authorList>
    </citation>
    <scope>NUCLEOTIDE SEQUENCE [LARGE SCALE GENOMIC DNA]</scope>
    <source>
        <strain evidence="3 4">Gsoil 636</strain>
    </source>
</reference>
<dbReference type="Proteomes" id="UP000321204">
    <property type="component" value="Chromosome"/>
</dbReference>
<dbReference type="Pfam" id="PF10043">
    <property type="entry name" value="DUF2279"/>
    <property type="match status" value="1"/>
</dbReference>
<evidence type="ECO:0000313" key="3">
    <source>
        <dbReference type="EMBL" id="QEC54810.1"/>
    </source>
</evidence>
<name>A0A5B8UFC5_9BACT</name>
<keyword evidence="1" id="KW-1133">Transmembrane helix</keyword>
<evidence type="ECO:0000256" key="1">
    <source>
        <dbReference type="SAM" id="Phobius"/>
    </source>
</evidence>
<feature type="chain" id="PRO_5022894166" evidence="2">
    <location>
        <begin position="19"/>
        <end position="313"/>
    </location>
</feature>
<organism evidence="3 4">
    <name type="scientific">Flavisolibacter ginsenosidimutans</name>
    <dbReference type="NCBI Taxonomy" id="661481"/>
    <lineage>
        <taxon>Bacteria</taxon>
        <taxon>Pseudomonadati</taxon>
        <taxon>Bacteroidota</taxon>
        <taxon>Chitinophagia</taxon>
        <taxon>Chitinophagales</taxon>
        <taxon>Chitinophagaceae</taxon>
        <taxon>Flavisolibacter</taxon>
    </lineage>
</organism>
<evidence type="ECO:0000256" key="2">
    <source>
        <dbReference type="SAM" id="SignalP"/>
    </source>
</evidence>
<feature type="transmembrane region" description="Helical" evidence="1">
    <location>
        <begin position="38"/>
        <end position="60"/>
    </location>
</feature>
<gene>
    <name evidence="3" type="ORF">FSB75_02465</name>
</gene>
<dbReference type="OrthoDB" id="9803535at2"/>
<sequence>MKKWIFLFLISATIAAHGQDSVSHRVVDSRPNFTARKWLVGGATLGGYGGSFLFLSTAWYKNYPRSSFHTFNDVGEWLQIDKAGHAWTAYQTSRFTTNMWRWTGVENNKALLYGTGSSLLYMLSIEYLDGHSAEWGWSWGDAGADVLGAALYASQELGWEEQRIALKFSSAPKTYAEADLEKRADDLFGRSFQSRLLKDYNAQTYWLSANIKSFFPQTSLPDWLNISVGYGADGMFGGYENFAQSKTNGQVTFDRRDIKRYRQFYLAPDFDFTKIHTKSKMLKSVFSALNVLKFPAPALEFSNGRIKLKAIAF</sequence>
<evidence type="ECO:0000313" key="4">
    <source>
        <dbReference type="Proteomes" id="UP000321204"/>
    </source>
</evidence>
<keyword evidence="1" id="KW-0472">Membrane</keyword>